<protein>
    <submittedName>
        <fullName evidence="5">Arginine ABC transporter substrate-binding protein</fullName>
    </submittedName>
</protein>
<dbReference type="Proteomes" id="UP000054858">
    <property type="component" value="Unassembled WGS sequence"/>
</dbReference>
<dbReference type="EMBL" id="LNYP01000031">
    <property type="protein sequence ID" value="KTD37232.1"/>
    <property type="molecule type" value="Genomic_DNA"/>
</dbReference>
<dbReference type="PANTHER" id="PTHR35936">
    <property type="entry name" value="MEMBRANE-BOUND LYTIC MUREIN TRANSGLYCOSYLASE F"/>
    <property type="match status" value="1"/>
</dbReference>
<dbReference type="CDD" id="cd13622">
    <property type="entry name" value="PBP2_Arg_3"/>
    <property type="match status" value="1"/>
</dbReference>
<dbReference type="RefSeq" id="WP_025385122.1">
    <property type="nucleotide sequence ID" value="NZ_LCUA01000019.1"/>
</dbReference>
<evidence type="ECO:0000256" key="2">
    <source>
        <dbReference type="ARBA" id="ARBA00022729"/>
    </source>
</evidence>
<comment type="caution">
    <text evidence="5">The sequence shown here is derived from an EMBL/GenBank/DDBJ whole genome shotgun (WGS) entry which is preliminary data.</text>
</comment>
<organism evidence="5 6">
    <name type="scientific">Legionella oakridgensis</name>
    <dbReference type="NCBI Taxonomy" id="29423"/>
    <lineage>
        <taxon>Bacteria</taxon>
        <taxon>Pseudomonadati</taxon>
        <taxon>Pseudomonadota</taxon>
        <taxon>Gammaproteobacteria</taxon>
        <taxon>Legionellales</taxon>
        <taxon>Legionellaceae</taxon>
        <taxon>Legionella</taxon>
    </lineage>
</organism>
<dbReference type="AlphaFoldDB" id="A0A0W0WY57"/>
<evidence type="ECO:0000313" key="6">
    <source>
        <dbReference type="Proteomes" id="UP000054858"/>
    </source>
</evidence>
<evidence type="ECO:0000313" key="5">
    <source>
        <dbReference type="EMBL" id="KTD37232.1"/>
    </source>
</evidence>
<dbReference type="PANTHER" id="PTHR35936:SF17">
    <property type="entry name" value="ARGININE-BINDING EXTRACELLULAR PROTEIN ARTP"/>
    <property type="match status" value="1"/>
</dbReference>
<evidence type="ECO:0000259" key="4">
    <source>
        <dbReference type="SMART" id="SM00062"/>
    </source>
</evidence>
<dbReference type="Gene3D" id="3.40.190.10">
    <property type="entry name" value="Periplasmic binding protein-like II"/>
    <property type="match status" value="2"/>
</dbReference>
<dbReference type="InterPro" id="IPR001638">
    <property type="entry name" value="Solute-binding_3/MltF_N"/>
</dbReference>
<feature type="domain" description="Solute-binding protein family 3/N-terminal" evidence="4">
    <location>
        <begin position="21"/>
        <end position="242"/>
    </location>
</feature>
<evidence type="ECO:0000256" key="3">
    <source>
        <dbReference type="SAM" id="SignalP"/>
    </source>
</evidence>
<accession>A0A0W0WY57</accession>
<dbReference type="Pfam" id="PF00497">
    <property type="entry name" value="SBP_bac_3"/>
    <property type="match status" value="1"/>
</dbReference>
<evidence type="ECO:0000256" key="1">
    <source>
        <dbReference type="ARBA" id="ARBA00010333"/>
    </source>
</evidence>
<reference evidence="5 6" key="1">
    <citation type="submission" date="2015-11" db="EMBL/GenBank/DDBJ databases">
        <title>Genomic analysis of 38 Legionella species identifies large and diverse effector repertoires.</title>
        <authorList>
            <person name="Burstein D."/>
            <person name="Amaro F."/>
            <person name="Zusman T."/>
            <person name="Lifshitz Z."/>
            <person name="Cohen O."/>
            <person name="Gilbert J.A."/>
            <person name="Pupko T."/>
            <person name="Shuman H.A."/>
            <person name="Segal G."/>
        </authorList>
    </citation>
    <scope>NUCLEOTIDE SEQUENCE [LARGE SCALE GENOMIC DNA]</scope>
    <source>
        <strain evidence="5 6">Oak Ridge-10</strain>
    </source>
</reference>
<proteinExistence type="inferred from homology"/>
<gene>
    <name evidence="5" type="ORF">Loak_2368</name>
</gene>
<dbReference type="SUPFAM" id="SSF53850">
    <property type="entry name" value="Periplasmic binding protein-like II"/>
    <property type="match status" value="1"/>
</dbReference>
<keyword evidence="2 3" id="KW-0732">Signal</keyword>
<name>A0A0W0WY57_9GAMM</name>
<feature type="chain" id="PRO_5006915950" evidence="3">
    <location>
        <begin position="21"/>
        <end position="265"/>
    </location>
</feature>
<dbReference type="PATRIC" id="fig|29423.5.peg.2486"/>
<sequence>MKQIFCILLIFFTNCLPVMAAIKIGTPIYDPPYAVNDKTTGVSGADIDLMNIICSRLKWDCDYVPMRYYELFPALEAGKIDFAIGALIITADKQEKYLFTLPYMISEGGFLLTANNPINSVNELQGKRIGALQGREYINYLSQNFLGKFTIVGYERPAELVTDLYNGKVDAMFANYLTILYLQHQYPEYTKVLKEHFKIGNGLGIATLPANKAQVEQINKILLQFGSDGTFIKLYKYNFEFISLHTIKNQAQAILSLLISSGKNA</sequence>
<dbReference type="SMART" id="SM00062">
    <property type="entry name" value="PBPb"/>
    <property type="match status" value="1"/>
</dbReference>
<feature type="signal peptide" evidence="3">
    <location>
        <begin position="1"/>
        <end position="20"/>
    </location>
</feature>
<comment type="similarity">
    <text evidence="1">Belongs to the bacterial solute-binding protein 3 family.</text>
</comment>